<comment type="caution">
    <text evidence="1">The sequence shown here is derived from an EMBL/GenBank/DDBJ whole genome shotgun (WGS) entry which is preliminary data.</text>
</comment>
<evidence type="ECO:0000313" key="1">
    <source>
        <dbReference type="EMBL" id="CAI5709869.1"/>
    </source>
</evidence>
<gene>
    <name evidence="1" type="ORF">HBR001_LOCUS359</name>
</gene>
<organism evidence="1 2">
    <name type="scientific">Hyaloperonospora brassicae</name>
    <name type="common">Brassica downy mildew</name>
    <name type="synonym">Peronospora brassicae</name>
    <dbReference type="NCBI Taxonomy" id="162125"/>
    <lineage>
        <taxon>Eukaryota</taxon>
        <taxon>Sar</taxon>
        <taxon>Stramenopiles</taxon>
        <taxon>Oomycota</taxon>
        <taxon>Peronosporomycetes</taxon>
        <taxon>Peronosporales</taxon>
        <taxon>Peronosporaceae</taxon>
        <taxon>Hyaloperonospora</taxon>
    </lineage>
</organism>
<evidence type="ECO:0000313" key="2">
    <source>
        <dbReference type="Proteomes" id="UP001162031"/>
    </source>
</evidence>
<proteinExistence type="predicted"/>
<dbReference type="Gene3D" id="3.30.420.10">
    <property type="entry name" value="Ribonuclease H-like superfamily/Ribonuclease H"/>
    <property type="match status" value="1"/>
</dbReference>
<sequence length="161" mass="18858">MYDVIHLDAKWFYMTRSSQRIYLSPNEPAPLRRCKSKRFIGKLDIWSFVERTFAQRTNKSRLVGNVELKPVTAVKRAEYVDMLLENVIPAITAKFPRRSQRGAIYLQQDKARPYVKEDDPLVSEAGRQLRLKLRAMCQPPNSPEFNVLELGYFRSIQTLQH</sequence>
<dbReference type="PANTHER" id="PTHR47169">
    <property type="entry name" value="OS01G0541250 PROTEIN"/>
    <property type="match status" value="1"/>
</dbReference>
<reference evidence="1" key="1">
    <citation type="submission" date="2022-12" db="EMBL/GenBank/DDBJ databases">
        <authorList>
            <person name="Webb A."/>
        </authorList>
    </citation>
    <scope>NUCLEOTIDE SEQUENCE</scope>
    <source>
        <strain evidence="1">Hp1</strain>
    </source>
</reference>
<evidence type="ECO:0008006" key="3">
    <source>
        <dbReference type="Google" id="ProtNLM"/>
    </source>
</evidence>
<name>A0AAV0T190_HYABA</name>
<dbReference type="GO" id="GO:0003676">
    <property type="term" value="F:nucleic acid binding"/>
    <property type="evidence" value="ECO:0007669"/>
    <property type="project" value="InterPro"/>
</dbReference>
<protein>
    <recommendedName>
        <fullName evidence="3">Transposase</fullName>
    </recommendedName>
</protein>
<dbReference type="Proteomes" id="UP001162031">
    <property type="component" value="Unassembled WGS sequence"/>
</dbReference>
<dbReference type="EMBL" id="CANTFL010000042">
    <property type="protein sequence ID" value="CAI5709869.1"/>
    <property type="molecule type" value="Genomic_DNA"/>
</dbReference>
<dbReference type="InterPro" id="IPR036397">
    <property type="entry name" value="RNaseH_sf"/>
</dbReference>
<dbReference type="AlphaFoldDB" id="A0AAV0T190"/>
<keyword evidence="2" id="KW-1185">Reference proteome</keyword>
<accession>A0AAV0T190</accession>